<dbReference type="GO" id="GO:0022857">
    <property type="term" value="F:transmembrane transporter activity"/>
    <property type="evidence" value="ECO:0007669"/>
    <property type="project" value="InterPro"/>
</dbReference>
<accession>A0A2V2MYW8</accession>
<organism evidence="8 9">
    <name type="scientific">Methanospirillum stamsii</name>
    <dbReference type="NCBI Taxonomy" id="1277351"/>
    <lineage>
        <taxon>Archaea</taxon>
        <taxon>Methanobacteriati</taxon>
        <taxon>Methanobacteriota</taxon>
        <taxon>Stenosarchaea group</taxon>
        <taxon>Methanomicrobia</taxon>
        <taxon>Methanomicrobiales</taxon>
        <taxon>Methanospirillaceae</taxon>
        <taxon>Methanospirillum</taxon>
    </lineage>
</organism>
<dbReference type="Gene3D" id="1.20.1720.10">
    <property type="entry name" value="Multidrug resistance protein D"/>
    <property type="match status" value="1"/>
</dbReference>
<dbReference type="Proteomes" id="UP000245934">
    <property type="component" value="Unassembled WGS sequence"/>
</dbReference>
<evidence type="ECO:0000313" key="9">
    <source>
        <dbReference type="Proteomes" id="UP000245934"/>
    </source>
</evidence>
<dbReference type="AlphaFoldDB" id="A0A2V2MYW8"/>
<evidence type="ECO:0000256" key="5">
    <source>
        <dbReference type="ARBA" id="ARBA00023136"/>
    </source>
</evidence>
<keyword evidence="3 6" id="KW-0812">Transmembrane</keyword>
<dbReference type="GO" id="GO:0016020">
    <property type="term" value="C:membrane"/>
    <property type="evidence" value="ECO:0007669"/>
    <property type="project" value="UniProtKB-SubCell"/>
</dbReference>
<evidence type="ECO:0000256" key="6">
    <source>
        <dbReference type="SAM" id="Phobius"/>
    </source>
</evidence>
<sequence>MIMAGTFVLGPIIGGFLTLVDWRLNFFLNVPIGIIAAYMAWKYLRKIKEFKGEESFDMVGKILFAIAFITLTIYGSAGFISGFFSPEILVTFMIGVVSLAAFIR</sequence>
<comment type="subcellular location">
    <subcellularLocation>
        <location evidence="1">Membrane</location>
        <topology evidence="1">Multi-pass membrane protein</topology>
    </subcellularLocation>
</comment>
<dbReference type="InterPro" id="IPR020846">
    <property type="entry name" value="MFS_dom"/>
</dbReference>
<feature type="transmembrane region" description="Helical" evidence="6">
    <location>
        <begin position="83"/>
        <end position="103"/>
    </location>
</feature>
<feature type="domain" description="Major facilitator superfamily (MFS) profile" evidence="7">
    <location>
        <begin position="1"/>
        <end position="104"/>
    </location>
</feature>
<evidence type="ECO:0000259" key="7">
    <source>
        <dbReference type="PROSITE" id="PS50850"/>
    </source>
</evidence>
<dbReference type="PANTHER" id="PTHR42718">
    <property type="entry name" value="MAJOR FACILITATOR SUPERFAMILY MULTIDRUG TRANSPORTER MFSC"/>
    <property type="match status" value="1"/>
</dbReference>
<evidence type="ECO:0000256" key="2">
    <source>
        <dbReference type="ARBA" id="ARBA00022448"/>
    </source>
</evidence>
<dbReference type="SUPFAM" id="SSF103473">
    <property type="entry name" value="MFS general substrate transporter"/>
    <property type="match status" value="1"/>
</dbReference>
<dbReference type="EMBL" id="QGMZ01000071">
    <property type="protein sequence ID" value="PWR69528.1"/>
    <property type="molecule type" value="Genomic_DNA"/>
</dbReference>
<evidence type="ECO:0000256" key="4">
    <source>
        <dbReference type="ARBA" id="ARBA00022989"/>
    </source>
</evidence>
<reference evidence="8 9" key="1">
    <citation type="submission" date="2018-05" db="EMBL/GenBank/DDBJ databases">
        <title>Draft genome of Methanospirillum stamsii Pt1.</title>
        <authorList>
            <person name="Dueholm M.S."/>
            <person name="Nielsen P.H."/>
            <person name="Bakmann L.F."/>
            <person name="Otzen D.E."/>
        </authorList>
    </citation>
    <scope>NUCLEOTIDE SEQUENCE [LARGE SCALE GENOMIC DNA]</scope>
    <source>
        <strain evidence="8 9">Pt1</strain>
    </source>
</reference>
<dbReference type="InterPro" id="IPR036259">
    <property type="entry name" value="MFS_trans_sf"/>
</dbReference>
<keyword evidence="4 6" id="KW-1133">Transmembrane helix</keyword>
<keyword evidence="5 6" id="KW-0472">Membrane</keyword>
<evidence type="ECO:0000256" key="1">
    <source>
        <dbReference type="ARBA" id="ARBA00004141"/>
    </source>
</evidence>
<gene>
    <name evidence="8" type="ORF">DLD82_17820</name>
</gene>
<name>A0A2V2MYW8_9EURY</name>
<feature type="transmembrane region" description="Helical" evidence="6">
    <location>
        <begin position="26"/>
        <end position="44"/>
    </location>
</feature>
<dbReference type="PANTHER" id="PTHR42718:SF9">
    <property type="entry name" value="MAJOR FACILITATOR SUPERFAMILY MULTIDRUG TRANSPORTER MFSC"/>
    <property type="match status" value="1"/>
</dbReference>
<protein>
    <recommendedName>
        <fullName evidence="7">Major facilitator superfamily (MFS) profile domain-containing protein</fullName>
    </recommendedName>
</protein>
<proteinExistence type="predicted"/>
<keyword evidence="9" id="KW-1185">Reference proteome</keyword>
<feature type="transmembrane region" description="Helical" evidence="6">
    <location>
        <begin position="56"/>
        <end position="77"/>
    </location>
</feature>
<keyword evidence="2" id="KW-0813">Transport</keyword>
<evidence type="ECO:0000256" key="3">
    <source>
        <dbReference type="ARBA" id="ARBA00022692"/>
    </source>
</evidence>
<comment type="caution">
    <text evidence="8">The sequence shown here is derived from an EMBL/GenBank/DDBJ whole genome shotgun (WGS) entry which is preliminary data.</text>
</comment>
<evidence type="ECO:0000313" key="8">
    <source>
        <dbReference type="EMBL" id="PWR69528.1"/>
    </source>
</evidence>
<dbReference type="PROSITE" id="PS50850">
    <property type="entry name" value="MFS"/>
    <property type="match status" value="1"/>
</dbReference>